<reference evidence="7 8" key="1">
    <citation type="journal article" date="2016" name="Genome Announc.">
        <title>Genome Sequence of Madurella mycetomatis mm55, Isolated from a Human Mycetoma Case in Sudan.</title>
        <authorList>
            <person name="Smit S."/>
            <person name="Derks M.F."/>
            <person name="Bervoets S."/>
            <person name="Fahal A."/>
            <person name="van Leeuwen W."/>
            <person name="van Belkum A."/>
            <person name="van de Sande W.W."/>
        </authorList>
    </citation>
    <scope>NUCLEOTIDE SEQUENCE [LARGE SCALE GENOMIC DNA]</scope>
    <source>
        <strain evidence="8">mm55</strain>
    </source>
</reference>
<dbReference type="EMBL" id="LCTW02000074">
    <property type="protein sequence ID" value="KXX79912.1"/>
    <property type="molecule type" value="Genomic_DNA"/>
</dbReference>
<dbReference type="PROSITE" id="PS00191">
    <property type="entry name" value="CYTOCHROME_B5_1"/>
    <property type="match status" value="1"/>
</dbReference>
<gene>
    <name evidence="7" type="ORF">MMYC01_203736</name>
</gene>
<organism evidence="7 8">
    <name type="scientific">Madurella mycetomatis</name>
    <dbReference type="NCBI Taxonomy" id="100816"/>
    <lineage>
        <taxon>Eukaryota</taxon>
        <taxon>Fungi</taxon>
        <taxon>Dikarya</taxon>
        <taxon>Ascomycota</taxon>
        <taxon>Pezizomycotina</taxon>
        <taxon>Sordariomycetes</taxon>
        <taxon>Sordariomycetidae</taxon>
        <taxon>Sordariales</taxon>
        <taxon>Sordariales incertae sedis</taxon>
        <taxon>Madurella</taxon>
    </lineage>
</organism>
<dbReference type="VEuPathDB" id="FungiDB:MMYC01_203736"/>
<dbReference type="PANTHER" id="PTHR19359">
    <property type="entry name" value="CYTOCHROME B5"/>
    <property type="match status" value="1"/>
</dbReference>
<feature type="domain" description="Cytochrome b5 heme-binding" evidence="6">
    <location>
        <begin position="1"/>
        <end position="56"/>
    </location>
</feature>
<keyword evidence="1 5" id="KW-0349">Heme</keyword>
<dbReference type="AlphaFoldDB" id="A0A175W8R3"/>
<dbReference type="Proteomes" id="UP000078237">
    <property type="component" value="Unassembled WGS sequence"/>
</dbReference>
<dbReference type="InterPro" id="IPR001199">
    <property type="entry name" value="Cyt_B5-like_heme/steroid-bd"/>
</dbReference>
<comment type="similarity">
    <text evidence="4 5">Belongs to the cytochrome b5 family.</text>
</comment>
<feature type="non-terminal residue" evidence="7">
    <location>
        <position position="1"/>
    </location>
</feature>
<evidence type="ECO:0000313" key="7">
    <source>
        <dbReference type="EMBL" id="KXX79912.1"/>
    </source>
</evidence>
<evidence type="ECO:0000259" key="6">
    <source>
        <dbReference type="PROSITE" id="PS50255"/>
    </source>
</evidence>
<dbReference type="STRING" id="100816.A0A175W8R3"/>
<dbReference type="GO" id="GO:0016020">
    <property type="term" value="C:membrane"/>
    <property type="evidence" value="ECO:0007669"/>
    <property type="project" value="TreeGrafter"/>
</dbReference>
<proteinExistence type="inferred from homology"/>
<protein>
    <submittedName>
        <fullName evidence="7">Cytochrome b5</fullName>
    </submittedName>
</protein>
<dbReference type="PANTHER" id="PTHR19359:SF14">
    <property type="entry name" value="CYTOCHROME B5 A"/>
    <property type="match status" value="1"/>
</dbReference>
<evidence type="ECO:0000256" key="2">
    <source>
        <dbReference type="ARBA" id="ARBA00022723"/>
    </source>
</evidence>
<keyword evidence="2 5" id="KW-0479">Metal-binding</keyword>
<evidence type="ECO:0000256" key="4">
    <source>
        <dbReference type="ARBA" id="ARBA00038168"/>
    </source>
</evidence>
<evidence type="ECO:0000256" key="3">
    <source>
        <dbReference type="ARBA" id="ARBA00023004"/>
    </source>
</evidence>
<dbReference type="Pfam" id="PF00173">
    <property type="entry name" value="Cyt-b5"/>
    <property type="match status" value="1"/>
</dbReference>
<dbReference type="OrthoDB" id="260519at2759"/>
<evidence type="ECO:0000313" key="8">
    <source>
        <dbReference type="Proteomes" id="UP000078237"/>
    </source>
</evidence>
<keyword evidence="3 5" id="KW-0408">Iron</keyword>
<dbReference type="SMART" id="SM01117">
    <property type="entry name" value="Cyt-b5"/>
    <property type="match status" value="1"/>
</dbReference>
<dbReference type="PRINTS" id="PR00363">
    <property type="entry name" value="CYTOCHROMEB5"/>
</dbReference>
<dbReference type="InterPro" id="IPR036400">
    <property type="entry name" value="Cyt_B5-like_heme/steroid_sf"/>
</dbReference>
<accession>A0A175W8R3</accession>
<keyword evidence="8" id="KW-1185">Reference proteome</keyword>
<sequence length="104" mass="11455">TVLLIFDVSKYIKDHPGGAELLVEVAGTDATKAFDNAGYSEDAAEIMREFCVGPLKSYKKQAPKRSVPASRIVNQMLDEIGFRVPGAMARMEDDVFAFLIWDGN</sequence>
<comment type="caution">
    <text evidence="7">The sequence shown here is derived from an EMBL/GenBank/DDBJ whole genome shotgun (WGS) entry which is preliminary data.</text>
</comment>
<evidence type="ECO:0000256" key="1">
    <source>
        <dbReference type="ARBA" id="ARBA00022617"/>
    </source>
</evidence>
<name>A0A175W8R3_9PEZI</name>
<dbReference type="SUPFAM" id="SSF55856">
    <property type="entry name" value="Cytochrome b5-like heme/steroid binding domain"/>
    <property type="match status" value="1"/>
</dbReference>
<dbReference type="Gene3D" id="3.10.120.10">
    <property type="entry name" value="Cytochrome b5-like heme/steroid binding domain"/>
    <property type="match status" value="1"/>
</dbReference>
<evidence type="ECO:0000256" key="5">
    <source>
        <dbReference type="RuleBase" id="RU362121"/>
    </source>
</evidence>
<dbReference type="InterPro" id="IPR050668">
    <property type="entry name" value="Cytochrome_b5"/>
</dbReference>
<dbReference type="GO" id="GO:0046872">
    <property type="term" value="F:metal ion binding"/>
    <property type="evidence" value="ECO:0007669"/>
    <property type="project" value="UniProtKB-UniRule"/>
</dbReference>
<dbReference type="InterPro" id="IPR018506">
    <property type="entry name" value="Cyt_B5_heme-BS"/>
</dbReference>
<dbReference type="GO" id="GO:0020037">
    <property type="term" value="F:heme binding"/>
    <property type="evidence" value="ECO:0007669"/>
    <property type="project" value="UniProtKB-UniRule"/>
</dbReference>
<dbReference type="PROSITE" id="PS50255">
    <property type="entry name" value="CYTOCHROME_B5_2"/>
    <property type="match status" value="1"/>
</dbReference>